<accession>A0A6N7LW16</accession>
<feature type="transmembrane region" description="Helical" evidence="1">
    <location>
        <begin position="20"/>
        <end position="42"/>
    </location>
</feature>
<keyword evidence="1" id="KW-0472">Membrane</keyword>
<name>A0A6N7LW16_9GAMM</name>
<organism evidence="2 3">
    <name type="scientific">Alcanivorax sediminis</name>
    <dbReference type="NCBI Taxonomy" id="2663008"/>
    <lineage>
        <taxon>Bacteria</taxon>
        <taxon>Pseudomonadati</taxon>
        <taxon>Pseudomonadota</taxon>
        <taxon>Gammaproteobacteria</taxon>
        <taxon>Oceanospirillales</taxon>
        <taxon>Alcanivoracaceae</taxon>
        <taxon>Alcanivorax</taxon>
    </lineage>
</organism>
<sequence>MNALNFQQPVLQLRKALQILLPTLLAAAVVGLIAAVVQGFLLEQENADMRQAMARQKAAMGEEAMAVADLETLRDQARQLNTLIAHKGEPVGAVLQAVERSLLVNVRIDRFEYSAANGSATLEAASPSTINLSDFVSNLEAMPLFDQVVVARQQKDETAEALNRYEILLTAEAAR</sequence>
<keyword evidence="1" id="KW-0812">Transmembrane</keyword>
<dbReference type="RefSeq" id="WP_153500518.1">
    <property type="nucleotide sequence ID" value="NZ_WIRE01000001.1"/>
</dbReference>
<evidence type="ECO:0000313" key="2">
    <source>
        <dbReference type="EMBL" id="MQX53275.1"/>
    </source>
</evidence>
<keyword evidence="3" id="KW-1185">Reference proteome</keyword>
<reference evidence="2 3" key="1">
    <citation type="submission" date="2019-10" db="EMBL/GenBank/DDBJ databases">
        <title>Alcanivorax sp.PA15-N-34 draft genome sequence.</title>
        <authorList>
            <person name="Liao X."/>
            <person name="Shao Z."/>
        </authorList>
    </citation>
    <scope>NUCLEOTIDE SEQUENCE [LARGE SCALE GENOMIC DNA]</scope>
    <source>
        <strain evidence="2 3">PA15-N-34</strain>
    </source>
</reference>
<gene>
    <name evidence="2" type="ORF">GFN93_08435</name>
</gene>
<dbReference type="AlphaFoldDB" id="A0A6N7LW16"/>
<comment type="caution">
    <text evidence="2">The sequence shown here is derived from an EMBL/GenBank/DDBJ whole genome shotgun (WGS) entry which is preliminary data.</text>
</comment>
<dbReference type="Proteomes" id="UP000469421">
    <property type="component" value="Unassembled WGS sequence"/>
</dbReference>
<keyword evidence="1" id="KW-1133">Transmembrane helix</keyword>
<protein>
    <submittedName>
        <fullName evidence="2">Uncharacterized protein</fullName>
    </submittedName>
</protein>
<evidence type="ECO:0000313" key="3">
    <source>
        <dbReference type="Proteomes" id="UP000469421"/>
    </source>
</evidence>
<proteinExistence type="predicted"/>
<evidence type="ECO:0000256" key="1">
    <source>
        <dbReference type="SAM" id="Phobius"/>
    </source>
</evidence>
<dbReference type="EMBL" id="WIRE01000001">
    <property type="protein sequence ID" value="MQX53275.1"/>
    <property type="molecule type" value="Genomic_DNA"/>
</dbReference>